<keyword evidence="3" id="KW-1185">Reference proteome</keyword>
<feature type="transmembrane region" description="Helical" evidence="1">
    <location>
        <begin position="79"/>
        <end position="95"/>
    </location>
</feature>
<dbReference type="KEGG" id="tum:CBW65_14860"/>
<feature type="transmembrane region" description="Helical" evidence="1">
    <location>
        <begin position="138"/>
        <end position="156"/>
    </location>
</feature>
<reference evidence="3" key="1">
    <citation type="submission" date="2017-05" db="EMBL/GenBank/DDBJ databases">
        <authorList>
            <person name="Sung H."/>
        </authorList>
    </citation>
    <scope>NUCLEOTIDE SEQUENCE [LARGE SCALE GENOMIC DNA]</scope>
    <source>
        <strain evidence="3">AR23208</strain>
    </source>
</reference>
<keyword evidence="1" id="KW-1133">Transmembrane helix</keyword>
<name>A0A1Y0IQL8_9BACL</name>
<dbReference type="OrthoDB" id="2381462at2"/>
<keyword evidence="1" id="KW-0472">Membrane</keyword>
<evidence type="ECO:0000313" key="2">
    <source>
        <dbReference type="EMBL" id="ARU62136.1"/>
    </source>
</evidence>
<proteinExistence type="predicted"/>
<sequence length="168" mass="19938">MIIFADSIKWDGNEAFILGLILLLVALQWYLIRKFPLPVTVSIWVLNYLLVKLADLTIGVPPLDFYDTMDRPMYEWSDISTHAFVYPILGFLFIYAYQRWQLRGIRLAAYIVLWSAVSVVFEWSAVYSQIFHYKGWKIGWSFFVYLTVFLINLIFYENVQKWLRAVVK</sequence>
<accession>A0A1Y0IQL8</accession>
<feature type="transmembrane region" description="Helical" evidence="1">
    <location>
        <begin position="107"/>
        <end position="126"/>
    </location>
</feature>
<evidence type="ECO:0000256" key="1">
    <source>
        <dbReference type="SAM" id="Phobius"/>
    </source>
</evidence>
<keyword evidence="1" id="KW-0812">Transmembrane</keyword>
<evidence type="ECO:0000313" key="3">
    <source>
        <dbReference type="Proteomes" id="UP000195437"/>
    </source>
</evidence>
<feature type="transmembrane region" description="Helical" evidence="1">
    <location>
        <begin position="15"/>
        <end position="32"/>
    </location>
</feature>
<organism evidence="2 3">
    <name type="scientific">Tumebacillus avium</name>
    <dbReference type="NCBI Taxonomy" id="1903704"/>
    <lineage>
        <taxon>Bacteria</taxon>
        <taxon>Bacillati</taxon>
        <taxon>Bacillota</taxon>
        <taxon>Bacilli</taxon>
        <taxon>Bacillales</taxon>
        <taxon>Alicyclobacillaceae</taxon>
        <taxon>Tumebacillus</taxon>
    </lineage>
</organism>
<feature type="transmembrane region" description="Helical" evidence="1">
    <location>
        <begin position="39"/>
        <end position="59"/>
    </location>
</feature>
<dbReference type="RefSeq" id="WP_087457498.1">
    <property type="nucleotide sequence ID" value="NZ_CP021434.1"/>
</dbReference>
<dbReference type="AlphaFoldDB" id="A0A1Y0IQL8"/>
<dbReference type="EMBL" id="CP021434">
    <property type="protein sequence ID" value="ARU62136.1"/>
    <property type="molecule type" value="Genomic_DNA"/>
</dbReference>
<dbReference type="Proteomes" id="UP000195437">
    <property type="component" value="Chromosome"/>
</dbReference>
<gene>
    <name evidence="2" type="ORF">CBW65_14860</name>
</gene>
<protein>
    <submittedName>
        <fullName evidence="2">Uncharacterized protein</fullName>
    </submittedName>
</protein>